<protein>
    <submittedName>
        <fullName evidence="2">Uncharacterized protein</fullName>
    </submittedName>
</protein>
<proteinExistence type="predicted"/>
<keyword evidence="1" id="KW-0732">Signal</keyword>
<name>A0A7S3LF56_9STRA</name>
<evidence type="ECO:0000313" key="2">
    <source>
        <dbReference type="EMBL" id="CAE0420951.1"/>
    </source>
</evidence>
<organism evidence="2">
    <name type="scientific">Amphora coffeiformis</name>
    <dbReference type="NCBI Taxonomy" id="265554"/>
    <lineage>
        <taxon>Eukaryota</taxon>
        <taxon>Sar</taxon>
        <taxon>Stramenopiles</taxon>
        <taxon>Ochrophyta</taxon>
        <taxon>Bacillariophyta</taxon>
        <taxon>Bacillariophyceae</taxon>
        <taxon>Bacillariophycidae</taxon>
        <taxon>Thalassiophysales</taxon>
        <taxon>Catenulaceae</taxon>
        <taxon>Amphora</taxon>
    </lineage>
</organism>
<gene>
    <name evidence="2" type="ORF">ACOF00016_LOCUS17611</name>
</gene>
<accession>A0A7S3LF56</accession>
<dbReference type="EMBL" id="HBIM01023808">
    <property type="protein sequence ID" value="CAE0420951.1"/>
    <property type="molecule type" value="Transcribed_RNA"/>
</dbReference>
<evidence type="ECO:0000256" key="1">
    <source>
        <dbReference type="SAM" id="SignalP"/>
    </source>
</evidence>
<sequence length="237" mass="26819">MPRQKSFLTIVLVGWAAVLDPQSVLAFSPATSLARLKTALAYSEDGQQDSAFDGSMKILNERLQQLRLEVLEKEVERPPNARLSACDFVKELLRCILENEDPLPESGFRVLLRTATDEWRDAIYHSVGAPPNASEDVVASALGEAIGRPDNQYALLVGEAEEYFPTFPFEPLDYFDGTAWVECRLRDKKDDSLLVSTGWQLQRNSEGAWMVAGMDWQDFREKFRPGVGRQEWMRVCD</sequence>
<reference evidence="2" key="1">
    <citation type="submission" date="2021-01" db="EMBL/GenBank/DDBJ databases">
        <authorList>
            <person name="Corre E."/>
            <person name="Pelletier E."/>
            <person name="Niang G."/>
            <person name="Scheremetjew M."/>
            <person name="Finn R."/>
            <person name="Kale V."/>
            <person name="Holt S."/>
            <person name="Cochrane G."/>
            <person name="Meng A."/>
            <person name="Brown T."/>
            <person name="Cohen L."/>
        </authorList>
    </citation>
    <scope>NUCLEOTIDE SEQUENCE</scope>
    <source>
        <strain evidence="2">CCMP127</strain>
    </source>
</reference>
<feature type="signal peptide" evidence="1">
    <location>
        <begin position="1"/>
        <end position="26"/>
    </location>
</feature>
<dbReference type="AlphaFoldDB" id="A0A7S3LF56"/>
<feature type="chain" id="PRO_5031214236" evidence="1">
    <location>
        <begin position="27"/>
        <end position="237"/>
    </location>
</feature>